<dbReference type="EMBL" id="AZCV01000003">
    <property type="protein sequence ID" value="KRK37809.1"/>
    <property type="molecule type" value="Genomic_DNA"/>
</dbReference>
<comment type="caution">
    <text evidence="2">The sequence shown here is derived from an EMBL/GenBank/DDBJ whole genome shotgun (WGS) entry which is preliminary data.</text>
</comment>
<dbReference type="Proteomes" id="UP000050909">
    <property type="component" value="Unassembled WGS sequence"/>
</dbReference>
<keyword evidence="1" id="KW-1133">Transmembrane helix</keyword>
<feature type="transmembrane region" description="Helical" evidence="1">
    <location>
        <begin position="7"/>
        <end position="28"/>
    </location>
</feature>
<dbReference type="InterPro" id="IPR018730">
    <property type="entry name" value="DUF2273"/>
</dbReference>
<keyword evidence="1" id="KW-0472">Membrane</keyword>
<evidence type="ECO:0000313" key="3">
    <source>
        <dbReference type="Proteomes" id="UP000050909"/>
    </source>
</evidence>
<keyword evidence="3" id="KW-1185">Reference proteome</keyword>
<reference evidence="2 3" key="1">
    <citation type="journal article" date="2015" name="Genome Announc.">
        <title>Expanding the biotechnology potential of lactobacilli through comparative genomics of 213 strains and associated genera.</title>
        <authorList>
            <person name="Sun Z."/>
            <person name="Harris H.M."/>
            <person name="McCann A."/>
            <person name="Guo C."/>
            <person name="Argimon S."/>
            <person name="Zhang W."/>
            <person name="Yang X."/>
            <person name="Jeffery I.B."/>
            <person name="Cooney J.C."/>
            <person name="Kagawa T.F."/>
            <person name="Liu W."/>
            <person name="Song Y."/>
            <person name="Salvetti E."/>
            <person name="Wrobel A."/>
            <person name="Rasinkangas P."/>
            <person name="Parkhill J."/>
            <person name="Rea M.C."/>
            <person name="O'Sullivan O."/>
            <person name="Ritari J."/>
            <person name="Douillard F.P."/>
            <person name="Paul Ross R."/>
            <person name="Yang R."/>
            <person name="Briner A.E."/>
            <person name="Felis G.E."/>
            <person name="de Vos W.M."/>
            <person name="Barrangou R."/>
            <person name="Klaenhammer T.R."/>
            <person name="Caufield P.W."/>
            <person name="Cui Y."/>
            <person name="Zhang H."/>
            <person name="O'Toole P.W."/>
        </authorList>
    </citation>
    <scope>NUCLEOTIDE SEQUENCE [LARGE SCALE GENOMIC DNA]</scope>
    <source>
        <strain evidence="2 3">DSM 20534</strain>
    </source>
</reference>
<dbReference type="PATRIC" id="fig|1423722.3.peg.1167"/>
<dbReference type="AlphaFoldDB" id="A0A0R1H268"/>
<dbReference type="Pfam" id="PF10031">
    <property type="entry name" value="DUF2273"/>
    <property type="match status" value="1"/>
</dbReference>
<proteinExistence type="predicted"/>
<dbReference type="RefSeq" id="WP_054745778.1">
    <property type="nucleotide sequence ID" value="NZ_AZCV01000003.1"/>
</dbReference>
<protein>
    <recommendedName>
        <fullName evidence="4">Small integral membrane protein</fullName>
    </recommendedName>
</protein>
<feature type="transmembrane region" description="Helical" evidence="1">
    <location>
        <begin position="34"/>
        <end position="50"/>
    </location>
</feature>
<evidence type="ECO:0008006" key="4">
    <source>
        <dbReference type="Google" id="ProtNLM"/>
    </source>
</evidence>
<evidence type="ECO:0000313" key="2">
    <source>
        <dbReference type="EMBL" id="KRK37809.1"/>
    </source>
</evidence>
<name>A0A0R1H268_9LACO</name>
<keyword evidence="1" id="KW-0812">Transmembrane</keyword>
<gene>
    <name evidence="2" type="ORF">FC62_GL001144</name>
</gene>
<evidence type="ECO:0000256" key="1">
    <source>
        <dbReference type="SAM" id="Phobius"/>
    </source>
</evidence>
<accession>A0A0R1H268</accession>
<sequence>MEEMIRTYRFPIIGAVVGLILATLIFTIGFWKTILVLILTVLGAYLAFKLQQSGILQKIKQNSTKKRGSN</sequence>
<organism evidence="2 3">
    <name type="scientific">Amylolactobacillus amylotrophicus DSM 20534</name>
    <dbReference type="NCBI Taxonomy" id="1423722"/>
    <lineage>
        <taxon>Bacteria</taxon>
        <taxon>Bacillati</taxon>
        <taxon>Bacillota</taxon>
        <taxon>Bacilli</taxon>
        <taxon>Lactobacillales</taxon>
        <taxon>Lactobacillaceae</taxon>
        <taxon>Amylolactobacillus</taxon>
    </lineage>
</organism>